<gene>
    <name evidence="1" type="ORF">SDC9_125380</name>
</gene>
<sequence length="108" mass="12322">MEHSDYCLIRFVFLFEYPFDASSKPTAAVVRFDPCGVHMLFKQLLSQQRFGEFHRVFGVNDIQDVHLVRKGNTVDVGRQVIAPLVCGIGVRSDVLVFLVAVVRLERRV</sequence>
<organism evidence="1">
    <name type="scientific">bioreactor metagenome</name>
    <dbReference type="NCBI Taxonomy" id="1076179"/>
    <lineage>
        <taxon>unclassified sequences</taxon>
        <taxon>metagenomes</taxon>
        <taxon>ecological metagenomes</taxon>
    </lineage>
</organism>
<comment type="caution">
    <text evidence="1">The sequence shown here is derived from an EMBL/GenBank/DDBJ whole genome shotgun (WGS) entry which is preliminary data.</text>
</comment>
<name>A0A645CN92_9ZZZZ</name>
<proteinExistence type="predicted"/>
<protein>
    <submittedName>
        <fullName evidence="1">Uncharacterized protein</fullName>
    </submittedName>
</protein>
<dbReference type="EMBL" id="VSSQ01028593">
    <property type="protein sequence ID" value="MPM78369.1"/>
    <property type="molecule type" value="Genomic_DNA"/>
</dbReference>
<dbReference type="AlphaFoldDB" id="A0A645CN92"/>
<accession>A0A645CN92</accession>
<evidence type="ECO:0000313" key="1">
    <source>
        <dbReference type="EMBL" id="MPM78369.1"/>
    </source>
</evidence>
<reference evidence="1" key="1">
    <citation type="submission" date="2019-08" db="EMBL/GenBank/DDBJ databases">
        <authorList>
            <person name="Kucharzyk K."/>
            <person name="Murdoch R.W."/>
            <person name="Higgins S."/>
            <person name="Loffler F."/>
        </authorList>
    </citation>
    <scope>NUCLEOTIDE SEQUENCE</scope>
</reference>